<dbReference type="InterPro" id="IPR019949">
    <property type="entry name" value="CmoO-like"/>
</dbReference>
<dbReference type="Proteomes" id="UP000184020">
    <property type="component" value="Unassembled WGS sequence"/>
</dbReference>
<dbReference type="GO" id="GO:0005829">
    <property type="term" value="C:cytosol"/>
    <property type="evidence" value="ECO:0007669"/>
    <property type="project" value="TreeGrafter"/>
</dbReference>
<dbReference type="Gene3D" id="3.20.20.30">
    <property type="entry name" value="Luciferase-like domain"/>
    <property type="match status" value="1"/>
</dbReference>
<comment type="similarity">
    <text evidence="1">To bacterial alkanal monooxygenase alpha and beta chains.</text>
</comment>
<dbReference type="InterPro" id="IPR036661">
    <property type="entry name" value="Luciferase-like_sf"/>
</dbReference>
<name>A0A1M5HLX7_9FLAO</name>
<dbReference type="STRING" id="229205.SAMN05444372_10331"/>
<dbReference type="PANTHER" id="PTHR30137:SF6">
    <property type="entry name" value="LUCIFERASE-LIKE MONOOXYGENASE"/>
    <property type="match status" value="1"/>
</dbReference>
<sequence length="347" mass="38595">MIMIKKNIPISILELAVISQDSNAQETFQKTKELAQLADSLGYKRFWLAEHHNMAHVASTATVILIGYIASQTSSIRVGSGGIMLPNHAPLIVAEQFGTLEILYPNRIDLGLGRAPGTDGLTAQAIRKDFYEQSQRFPQNVAALQKFFSIDNAASSVRAFPAEGTNVPIWILGSSMDSAALAAANGLAYAFAGHFAPKQMYQAFEYYRDNFEPSKYLDKPKTMACVNAILANTDEEAEKLATSLTQMFLNLIRNDRKALQPPLDSLDGIMNEQEHFHVNQMTACSFVGSKSKVEAELEQFIDYTQVDELMVTSPIFNHKDKLKSIQLLKEVIDSVNIDREDFVLHQN</sequence>
<evidence type="ECO:0000259" key="3">
    <source>
        <dbReference type="Pfam" id="PF00296"/>
    </source>
</evidence>
<dbReference type="FunFam" id="3.20.20.30:FF:000002">
    <property type="entry name" value="LLM class flavin-dependent oxidoreductase"/>
    <property type="match status" value="1"/>
</dbReference>
<keyword evidence="5" id="KW-1185">Reference proteome</keyword>
<evidence type="ECO:0000313" key="5">
    <source>
        <dbReference type="Proteomes" id="UP000184020"/>
    </source>
</evidence>
<organism evidence="4 5">
    <name type="scientific">Flavobacterium micromati</name>
    <dbReference type="NCBI Taxonomy" id="229205"/>
    <lineage>
        <taxon>Bacteria</taxon>
        <taxon>Pseudomonadati</taxon>
        <taxon>Bacteroidota</taxon>
        <taxon>Flavobacteriia</taxon>
        <taxon>Flavobacteriales</taxon>
        <taxon>Flavobacteriaceae</taxon>
        <taxon>Flavobacterium</taxon>
    </lineage>
</organism>
<dbReference type="CDD" id="cd00347">
    <property type="entry name" value="Flavin_utilizing_monoxygenases"/>
    <property type="match status" value="1"/>
</dbReference>
<accession>A0A1M5HLX7</accession>
<evidence type="ECO:0000256" key="2">
    <source>
        <dbReference type="ARBA" id="ARBA00074555"/>
    </source>
</evidence>
<dbReference type="InterPro" id="IPR050766">
    <property type="entry name" value="Bact_Lucif_Oxidored"/>
</dbReference>
<gene>
    <name evidence="4" type="ORF">SAMN05444372_10331</name>
</gene>
<protein>
    <recommendedName>
        <fullName evidence="2">Luciferase-like monooxygenase</fullName>
    </recommendedName>
</protein>
<dbReference type="Pfam" id="PF00296">
    <property type="entry name" value="Bac_luciferase"/>
    <property type="match status" value="1"/>
</dbReference>
<dbReference type="NCBIfam" id="TIGR03558">
    <property type="entry name" value="oxido_grp_1"/>
    <property type="match status" value="1"/>
</dbReference>
<dbReference type="EMBL" id="FQWF01000003">
    <property type="protein sequence ID" value="SHG16953.1"/>
    <property type="molecule type" value="Genomic_DNA"/>
</dbReference>
<dbReference type="PANTHER" id="PTHR30137">
    <property type="entry name" value="LUCIFERASE-LIKE MONOOXYGENASE"/>
    <property type="match status" value="1"/>
</dbReference>
<feature type="domain" description="Luciferase-like" evidence="3">
    <location>
        <begin position="12"/>
        <end position="258"/>
    </location>
</feature>
<dbReference type="InterPro" id="IPR011251">
    <property type="entry name" value="Luciferase-like_dom"/>
</dbReference>
<dbReference type="SUPFAM" id="SSF51679">
    <property type="entry name" value="Bacterial luciferase-like"/>
    <property type="match status" value="1"/>
</dbReference>
<proteinExistence type="predicted"/>
<reference evidence="5" key="1">
    <citation type="submission" date="2016-11" db="EMBL/GenBank/DDBJ databases">
        <authorList>
            <person name="Varghese N."/>
            <person name="Submissions S."/>
        </authorList>
    </citation>
    <scope>NUCLEOTIDE SEQUENCE [LARGE SCALE GENOMIC DNA]</scope>
    <source>
        <strain evidence="5">DSM 17659</strain>
    </source>
</reference>
<evidence type="ECO:0000313" key="4">
    <source>
        <dbReference type="EMBL" id="SHG16953.1"/>
    </source>
</evidence>
<dbReference type="GO" id="GO:0016705">
    <property type="term" value="F:oxidoreductase activity, acting on paired donors, with incorporation or reduction of molecular oxygen"/>
    <property type="evidence" value="ECO:0007669"/>
    <property type="project" value="InterPro"/>
</dbReference>
<evidence type="ECO:0000256" key="1">
    <source>
        <dbReference type="ARBA" id="ARBA00007789"/>
    </source>
</evidence>
<dbReference type="AlphaFoldDB" id="A0A1M5HLX7"/>